<dbReference type="GO" id="GO:0003676">
    <property type="term" value="F:nucleic acid binding"/>
    <property type="evidence" value="ECO:0007669"/>
    <property type="project" value="InterPro"/>
</dbReference>
<dbReference type="Proteomes" id="UP000299102">
    <property type="component" value="Unassembled WGS sequence"/>
</dbReference>
<dbReference type="OrthoDB" id="8958038at2759"/>
<accession>A0A4C1VGF2</accession>
<dbReference type="STRING" id="151549.A0A4C1VGF2"/>
<proteinExistence type="predicted"/>
<evidence type="ECO:0000313" key="3">
    <source>
        <dbReference type="Proteomes" id="UP000299102"/>
    </source>
</evidence>
<dbReference type="InterPro" id="IPR036397">
    <property type="entry name" value="RNaseH_sf"/>
</dbReference>
<dbReference type="InterPro" id="IPR001584">
    <property type="entry name" value="Integrase_cat-core"/>
</dbReference>
<name>A0A4C1VGF2_EUMVA</name>
<dbReference type="SUPFAM" id="SSF53098">
    <property type="entry name" value="Ribonuclease H-like"/>
    <property type="match status" value="1"/>
</dbReference>
<dbReference type="Gene3D" id="3.30.420.10">
    <property type="entry name" value="Ribonuclease H-like superfamily/Ribonuclease H"/>
    <property type="match status" value="1"/>
</dbReference>
<gene>
    <name evidence="2" type="ORF">EVAR_23749_1</name>
</gene>
<reference evidence="2 3" key="1">
    <citation type="journal article" date="2019" name="Commun. Biol.">
        <title>The bagworm genome reveals a unique fibroin gene that provides high tensile strength.</title>
        <authorList>
            <person name="Kono N."/>
            <person name="Nakamura H."/>
            <person name="Ohtoshi R."/>
            <person name="Tomita M."/>
            <person name="Numata K."/>
            <person name="Arakawa K."/>
        </authorList>
    </citation>
    <scope>NUCLEOTIDE SEQUENCE [LARGE SCALE GENOMIC DNA]</scope>
</reference>
<protein>
    <recommendedName>
        <fullName evidence="1">Integrase catalytic domain-containing protein</fullName>
    </recommendedName>
</protein>
<sequence length="363" mass="41464">MEIDENGVLRLKGRIKAAKDVSFTLNRPAVLSGDSSIAKLIIKHYHERFNHGNHNTVMNEIRQRYYITSLRSKLRKIAYECQWCRINRSLPKMPSAEGDLPPERLRHHQPPCNGVDYFGPMAQTRKEIRALFTCLTTRAVHIELAESLSSDSMILALRRFIARRGTPRVIYSDNGTNFVGANKELMNIQEVHEKMKKEADVRTITWKFILPGAPNMGGEWERLVRSVKTALAATLRERSPRKEVLHTLLLEAEHIVNSRPLTEVDIEPAEAEGLTPNHFLIGRSCGAAAAGHFDDNVLLGPANWRTCQRLADHFWQRWLREYLPTLVPPPGARRPYMPRAGRGRHRADRRLIITSILVASRQN</sequence>
<dbReference type="InterPro" id="IPR012337">
    <property type="entry name" value="RNaseH-like_sf"/>
</dbReference>
<evidence type="ECO:0000313" key="2">
    <source>
        <dbReference type="EMBL" id="GBP37700.1"/>
    </source>
</evidence>
<dbReference type="EMBL" id="BGZK01000337">
    <property type="protein sequence ID" value="GBP37700.1"/>
    <property type="molecule type" value="Genomic_DNA"/>
</dbReference>
<dbReference type="PANTHER" id="PTHR47331">
    <property type="entry name" value="PHD-TYPE DOMAIN-CONTAINING PROTEIN"/>
    <property type="match status" value="1"/>
</dbReference>
<dbReference type="PROSITE" id="PS50994">
    <property type="entry name" value="INTEGRASE"/>
    <property type="match status" value="1"/>
</dbReference>
<evidence type="ECO:0000259" key="1">
    <source>
        <dbReference type="PROSITE" id="PS50994"/>
    </source>
</evidence>
<dbReference type="Pfam" id="PF17921">
    <property type="entry name" value="Integrase_H2C2"/>
    <property type="match status" value="1"/>
</dbReference>
<feature type="domain" description="Integrase catalytic" evidence="1">
    <location>
        <begin position="106"/>
        <end position="284"/>
    </location>
</feature>
<dbReference type="AlphaFoldDB" id="A0A4C1VGF2"/>
<organism evidence="2 3">
    <name type="scientific">Eumeta variegata</name>
    <name type="common">Bagworm moth</name>
    <name type="synonym">Eumeta japonica</name>
    <dbReference type="NCBI Taxonomy" id="151549"/>
    <lineage>
        <taxon>Eukaryota</taxon>
        <taxon>Metazoa</taxon>
        <taxon>Ecdysozoa</taxon>
        <taxon>Arthropoda</taxon>
        <taxon>Hexapoda</taxon>
        <taxon>Insecta</taxon>
        <taxon>Pterygota</taxon>
        <taxon>Neoptera</taxon>
        <taxon>Endopterygota</taxon>
        <taxon>Lepidoptera</taxon>
        <taxon>Glossata</taxon>
        <taxon>Ditrysia</taxon>
        <taxon>Tineoidea</taxon>
        <taxon>Psychidae</taxon>
        <taxon>Oiketicinae</taxon>
        <taxon>Eumeta</taxon>
    </lineage>
</organism>
<dbReference type="PANTHER" id="PTHR47331:SF1">
    <property type="entry name" value="GAG-LIKE PROTEIN"/>
    <property type="match status" value="1"/>
</dbReference>
<comment type="caution">
    <text evidence="2">The sequence shown here is derived from an EMBL/GenBank/DDBJ whole genome shotgun (WGS) entry which is preliminary data.</text>
</comment>
<dbReference type="GO" id="GO:0015074">
    <property type="term" value="P:DNA integration"/>
    <property type="evidence" value="ECO:0007669"/>
    <property type="project" value="InterPro"/>
</dbReference>
<dbReference type="InterPro" id="IPR041588">
    <property type="entry name" value="Integrase_H2C2"/>
</dbReference>
<keyword evidence="3" id="KW-1185">Reference proteome</keyword>